<feature type="domain" description="Ketoreductase" evidence="4">
    <location>
        <begin position="3"/>
        <end position="180"/>
    </location>
</feature>
<comment type="similarity">
    <text evidence="1 3">Belongs to the short-chain dehydrogenases/reductases (SDR) family.</text>
</comment>
<dbReference type="InterPro" id="IPR020904">
    <property type="entry name" value="Sc_DH/Rdtase_CS"/>
</dbReference>
<evidence type="ECO:0000313" key="5">
    <source>
        <dbReference type="EMBL" id="SIT53181.1"/>
    </source>
</evidence>
<dbReference type="SUPFAM" id="SSF51735">
    <property type="entry name" value="NAD(P)-binding Rossmann-fold domains"/>
    <property type="match status" value="1"/>
</dbReference>
<dbReference type="SMART" id="SM00822">
    <property type="entry name" value="PKS_KR"/>
    <property type="match status" value="1"/>
</dbReference>
<evidence type="ECO:0000256" key="1">
    <source>
        <dbReference type="ARBA" id="ARBA00006484"/>
    </source>
</evidence>
<dbReference type="InterPro" id="IPR002347">
    <property type="entry name" value="SDR_fam"/>
</dbReference>
<dbReference type="PRINTS" id="PR00080">
    <property type="entry name" value="SDRFAMILY"/>
</dbReference>
<dbReference type="STRING" id="1631249.BQ8794_100072"/>
<evidence type="ECO:0000313" key="6">
    <source>
        <dbReference type="Proteomes" id="UP000188388"/>
    </source>
</evidence>
<dbReference type="AlphaFoldDB" id="A0A1R3UZX0"/>
<dbReference type="PROSITE" id="PS00061">
    <property type="entry name" value="ADH_SHORT"/>
    <property type="match status" value="1"/>
</dbReference>
<gene>
    <name evidence="5" type="ORF">BQ8794_100072</name>
</gene>
<dbReference type="InterPro" id="IPR036291">
    <property type="entry name" value="NAD(P)-bd_dom_sf"/>
</dbReference>
<dbReference type="InterPro" id="IPR051911">
    <property type="entry name" value="SDR_oxidoreductase"/>
</dbReference>
<dbReference type="PANTHER" id="PTHR43976:SF16">
    <property type="entry name" value="SHORT-CHAIN DEHYDROGENASE_REDUCTASE FAMILY PROTEIN"/>
    <property type="match status" value="1"/>
</dbReference>
<dbReference type="Gene3D" id="3.40.50.720">
    <property type="entry name" value="NAD(P)-binding Rossmann-like Domain"/>
    <property type="match status" value="1"/>
</dbReference>
<dbReference type="FunFam" id="3.40.50.720:FF:000084">
    <property type="entry name" value="Short-chain dehydrogenase reductase"/>
    <property type="match status" value="1"/>
</dbReference>
<dbReference type="Pfam" id="PF00106">
    <property type="entry name" value="adh_short"/>
    <property type="match status" value="1"/>
</dbReference>
<evidence type="ECO:0000256" key="3">
    <source>
        <dbReference type="RuleBase" id="RU000363"/>
    </source>
</evidence>
<evidence type="ECO:0000259" key="4">
    <source>
        <dbReference type="SMART" id="SM00822"/>
    </source>
</evidence>
<accession>A0A1R3UZX0</accession>
<dbReference type="Proteomes" id="UP000188388">
    <property type="component" value="Unassembled WGS sequence"/>
</dbReference>
<dbReference type="RefSeq" id="WP_077372669.1">
    <property type="nucleotide sequence ID" value="NZ_FTPD01000002.1"/>
</dbReference>
<keyword evidence="2" id="KW-0560">Oxidoreductase</keyword>
<keyword evidence="6" id="KW-1185">Reference proteome</keyword>
<reference evidence="6" key="1">
    <citation type="submission" date="2017-01" db="EMBL/GenBank/DDBJ databases">
        <authorList>
            <person name="Brunel B."/>
        </authorList>
    </citation>
    <scope>NUCLEOTIDE SEQUENCE [LARGE SCALE GENOMIC DNA]</scope>
</reference>
<sequence>MSKVWFITGAGSGIGAETARAALGAGDRVVATGRNLDKMSNALRGVASDRLAVVQLDVADAIQAKAAVDKAMEAFGRIDVLVNNAGYSLLGNFEELTTAEIDGLISTNLYGVVHVMRAVIPVMRKQRAGHVINISSLAGIIGFKHCGAYSAAKFAVEGLSQSMAQEVAQFGITVTAVAPGFFRTDLLDDQNAKYGSSTIDDYAAEGSAKAMWSGYNGKQQGDPAKLGDALVKIAGMDNPPKQFLAGSDAVTATRAALEARLEELRAFEDLSNSTDGSF</sequence>
<organism evidence="5 6">
    <name type="scientific">Mesorhizobium prunaredense</name>
    <dbReference type="NCBI Taxonomy" id="1631249"/>
    <lineage>
        <taxon>Bacteria</taxon>
        <taxon>Pseudomonadati</taxon>
        <taxon>Pseudomonadota</taxon>
        <taxon>Alphaproteobacteria</taxon>
        <taxon>Hyphomicrobiales</taxon>
        <taxon>Phyllobacteriaceae</taxon>
        <taxon>Mesorhizobium</taxon>
    </lineage>
</organism>
<dbReference type="PRINTS" id="PR00081">
    <property type="entry name" value="GDHRDH"/>
</dbReference>
<name>A0A1R3UZX0_9HYPH</name>
<protein>
    <submittedName>
        <fullName evidence="5">Short-chain alcohol dehydrogenase</fullName>
    </submittedName>
</protein>
<dbReference type="PANTHER" id="PTHR43976">
    <property type="entry name" value="SHORT CHAIN DEHYDROGENASE"/>
    <property type="match status" value="1"/>
</dbReference>
<proteinExistence type="inferred from homology"/>
<dbReference type="EMBL" id="FTPD01000002">
    <property type="protein sequence ID" value="SIT53181.1"/>
    <property type="molecule type" value="Genomic_DNA"/>
</dbReference>
<dbReference type="CDD" id="cd05374">
    <property type="entry name" value="17beta-HSD-like_SDR_c"/>
    <property type="match status" value="1"/>
</dbReference>
<evidence type="ECO:0000256" key="2">
    <source>
        <dbReference type="ARBA" id="ARBA00023002"/>
    </source>
</evidence>
<dbReference type="GO" id="GO:0016491">
    <property type="term" value="F:oxidoreductase activity"/>
    <property type="evidence" value="ECO:0007669"/>
    <property type="project" value="UniProtKB-KW"/>
</dbReference>
<dbReference type="InterPro" id="IPR057326">
    <property type="entry name" value="KR_dom"/>
</dbReference>